<dbReference type="Pfam" id="PF02518">
    <property type="entry name" value="HATPase_c"/>
    <property type="match status" value="1"/>
</dbReference>
<evidence type="ECO:0000256" key="10">
    <source>
        <dbReference type="ARBA" id="ARBA00074306"/>
    </source>
</evidence>
<evidence type="ECO:0000256" key="6">
    <source>
        <dbReference type="ARBA" id="ARBA00022741"/>
    </source>
</evidence>
<dbReference type="GO" id="GO:0005524">
    <property type="term" value="F:ATP binding"/>
    <property type="evidence" value="ECO:0007669"/>
    <property type="project" value="UniProtKB-KW"/>
</dbReference>
<dbReference type="SMART" id="SM00387">
    <property type="entry name" value="HATPase_c"/>
    <property type="match status" value="1"/>
</dbReference>
<keyword evidence="8 14" id="KW-0067">ATP-binding</keyword>
<keyword evidence="15" id="KW-1185">Reference proteome</keyword>
<dbReference type="PROSITE" id="PS50110">
    <property type="entry name" value="RESPONSE_REGULATORY"/>
    <property type="match status" value="1"/>
</dbReference>
<keyword evidence="7" id="KW-0418">Kinase</keyword>
<evidence type="ECO:0000256" key="2">
    <source>
        <dbReference type="ARBA" id="ARBA00006402"/>
    </source>
</evidence>
<dbReference type="PROSITE" id="PS50109">
    <property type="entry name" value="HIS_KIN"/>
    <property type="match status" value="1"/>
</dbReference>
<feature type="domain" description="Histidine kinase" evidence="12">
    <location>
        <begin position="48"/>
        <end position="271"/>
    </location>
</feature>
<keyword evidence="9" id="KW-0902">Two-component regulatory system</keyword>
<evidence type="ECO:0000256" key="5">
    <source>
        <dbReference type="ARBA" id="ARBA00022679"/>
    </source>
</evidence>
<dbReference type="InterPro" id="IPR004358">
    <property type="entry name" value="Sig_transdc_His_kin-like_C"/>
</dbReference>
<keyword evidence="6" id="KW-0547">Nucleotide-binding</keyword>
<dbReference type="SMART" id="SM00388">
    <property type="entry name" value="HisKA"/>
    <property type="match status" value="1"/>
</dbReference>
<keyword evidence="4 11" id="KW-0597">Phosphoprotein</keyword>
<comment type="catalytic activity">
    <reaction evidence="1">
        <text>ATP + protein L-histidine = ADP + protein N-phospho-L-histidine.</text>
        <dbReference type="EC" id="2.7.13.3"/>
    </reaction>
</comment>
<dbReference type="GO" id="GO:0000155">
    <property type="term" value="F:phosphorelay sensor kinase activity"/>
    <property type="evidence" value="ECO:0007669"/>
    <property type="project" value="InterPro"/>
</dbReference>
<dbReference type="InterPro" id="IPR003661">
    <property type="entry name" value="HisK_dim/P_dom"/>
</dbReference>
<evidence type="ECO:0000256" key="8">
    <source>
        <dbReference type="ARBA" id="ARBA00022840"/>
    </source>
</evidence>
<feature type="domain" description="Response regulatory" evidence="13">
    <location>
        <begin position="289"/>
        <end position="399"/>
    </location>
</feature>
<dbReference type="InterPro" id="IPR011006">
    <property type="entry name" value="CheY-like_superfamily"/>
</dbReference>
<dbReference type="SUPFAM" id="SSF55874">
    <property type="entry name" value="ATPase domain of HSP90 chaperone/DNA topoisomerase II/histidine kinase"/>
    <property type="match status" value="1"/>
</dbReference>
<organism evidence="14 15">
    <name type="scientific">Paenibacillus kyungheensis</name>
    <dbReference type="NCBI Taxonomy" id="1452732"/>
    <lineage>
        <taxon>Bacteria</taxon>
        <taxon>Bacillati</taxon>
        <taxon>Bacillota</taxon>
        <taxon>Bacilli</taxon>
        <taxon>Bacillales</taxon>
        <taxon>Paenibacillaceae</taxon>
        <taxon>Paenibacillus</taxon>
    </lineage>
</organism>
<accession>A0AAX3M0P2</accession>
<evidence type="ECO:0000313" key="15">
    <source>
        <dbReference type="Proteomes" id="UP001220509"/>
    </source>
</evidence>
<evidence type="ECO:0000256" key="7">
    <source>
        <dbReference type="ARBA" id="ARBA00022777"/>
    </source>
</evidence>
<dbReference type="InterPro" id="IPR005467">
    <property type="entry name" value="His_kinase_dom"/>
</dbReference>
<dbReference type="CDD" id="cd00082">
    <property type="entry name" value="HisKA"/>
    <property type="match status" value="1"/>
</dbReference>
<evidence type="ECO:0000256" key="1">
    <source>
        <dbReference type="ARBA" id="ARBA00000085"/>
    </source>
</evidence>
<evidence type="ECO:0000259" key="12">
    <source>
        <dbReference type="PROSITE" id="PS50109"/>
    </source>
</evidence>
<evidence type="ECO:0000256" key="11">
    <source>
        <dbReference type="PROSITE-ProRule" id="PRU00169"/>
    </source>
</evidence>
<dbReference type="InterPro" id="IPR036890">
    <property type="entry name" value="HATPase_C_sf"/>
</dbReference>
<dbReference type="InterPro" id="IPR036097">
    <property type="entry name" value="HisK_dim/P_sf"/>
</dbReference>
<dbReference type="PRINTS" id="PR00344">
    <property type="entry name" value="BCTRLSENSOR"/>
</dbReference>
<dbReference type="Pfam" id="PF00512">
    <property type="entry name" value="HisKA"/>
    <property type="match status" value="1"/>
</dbReference>
<keyword evidence="5" id="KW-0808">Transferase</keyword>
<dbReference type="KEGG" id="pka:PQ456_20265"/>
<dbReference type="RefSeq" id="WP_273613825.1">
    <property type="nucleotide sequence ID" value="NZ_CP117416.1"/>
</dbReference>
<dbReference type="PANTHER" id="PTHR45339">
    <property type="entry name" value="HYBRID SIGNAL TRANSDUCTION HISTIDINE KINASE J"/>
    <property type="match status" value="1"/>
</dbReference>
<protein>
    <recommendedName>
        <fullName evidence="10">Circadian input-output histidine kinase CikA</fullName>
        <ecNumber evidence="3">2.7.13.3</ecNumber>
    </recommendedName>
</protein>
<evidence type="ECO:0000256" key="4">
    <source>
        <dbReference type="ARBA" id="ARBA00022553"/>
    </source>
</evidence>
<dbReference type="Proteomes" id="UP001220509">
    <property type="component" value="Chromosome"/>
</dbReference>
<dbReference type="SUPFAM" id="SSF52172">
    <property type="entry name" value="CheY-like"/>
    <property type="match status" value="1"/>
</dbReference>
<dbReference type="EMBL" id="CP117416">
    <property type="protein sequence ID" value="WCT55455.1"/>
    <property type="molecule type" value="Genomic_DNA"/>
</dbReference>
<dbReference type="EC" id="2.7.13.3" evidence="3"/>
<proteinExistence type="inferred from homology"/>
<evidence type="ECO:0000256" key="9">
    <source>
        <dbReference type="ARBA" id="ARBA00023012"/>
    </source>
</evidence>
<evidence type="ECO:0000256" key="3">
    <source>
        <dbReference type="ARBA" id="ARBA00012438"/>
    </source>
</evidence>
<evidence type="ECO:0000259" key="13">
    <source>
        <dbReference type="PROSITE" id="PS50110"/>
    </source>
</evidence>
<dbReference type="PANTHER" id="PTHR45339:SF5">
    <property type="entry name" value="HISTIDINE KINASE"/>
    <property type="match status" value="1"/>
</dbReference>
<dbReference type="Gene3D" id="3.30.565.10">
    <property type="entry name" value="Histidine kinase-like ATPase, C-terminal domain"/>
    <property type="match status" value="1"/>
</dbReference>
<dbReference type="FunFam" id="3.30.565.10:FF:000010">
    <property type="entry name" value="Sensor histidine kinase RcsC"/>
    <property type="match status" value="1"/>
</dbReference>
<sequence length="401" mass="45680">MKDTIETIKQQRELELEVIKLRLQSYNQQQVIVLSEQALKQKTEFIAMLSHEIRTPMNGIVTMTDLLKQTTLEEDQQHYVNILESSSDALMALVDNLLDISKLESGHMMIEKHPFDLINTIEDLVYALSPKAFKNNVEVILDIESDIPLFVIGDALKIRQVIMNLLQNAVKFTHEGEILVSLLLLSPVEDEQNLTVKISIRDTGIGMSEEQIAQLFENYVQVHNNEHHQYGGTGLGLAITKSLVELMKGTVEVTSKKDVGSEFSVSIEFERYTDLPSIPFEKDVLKDVRILLIDNNTTSLELISMMLSDWGADVSLISEMNDVFFNTIQHEHFDVCLLDLDSIDMEAWEHHQEMLQDKPLFLLAPLGNKIEGEFRALFQTIITKPIRKLHLLNTILAKAKK</sequence>
<evidence type="ECO:0000313" key="14">
    <source>
        <dbReference type="EMBL" id="WCT55455.1"/>
    </source>
</evidence>
<comment type="similarity">
    <text evidence="2">In the N-terminal section; belongs to the phytochrome family.</text>
</comment>
<dbReference type="Gene3D" id="3.40.50.2300">
    <property type="match status" value="1"/>
</dbReference>
<name>A0AAX3M0P2_9BACL</name>
<dbReference type="InterPro" id="IPR001789">
    <property type="entry name" value="Sig_transdc_resp-reg_receiver"/>
</dbReference>
<dbReference type="InterPro" id="IPR003594">
    <property type="entry name" value="HATPase_dom"/>
</dbReference>
<feature type="modified residue" description="4-aspartylphosphate" evidence="11">
    <location>
        <position position="339"/>
    </location>
</feature>
<dbReference type="AlphaFoldDB" id="A0AAX3M0P2"/>
<dbReference type="SUPFAM" id="SSF47384">
    <property type="entry name" value="Homodimeric domain of signal transducing histidine kinase"/>
    <property type="match status" value="1"/>
</dbReference>
<reference evidence="14 15" key="1">
    <citation type="submission" date="2023-02" db="EMBL/GenBank/DDBJ databases">
        <title>Genome sequence of Paenibacillus kyungheensis KACC 18744.</title>
        <authorList>
            <person name="Kim S."/>
            <person name="Heo J."/>
            <person name="Kwon S.-W."/>
        </authorList>
    </citation>
    <scope>NUCLEOTIDE SEQUENCE [LARGE SCALE GENOMIC DNA]</scope>
    <source>
        <strain evidence="14 15">KACC 18744</strain>
    </source>
</reference>
<dbReference type="CDD" id="cd16922">
    <property type="entry name" value="HATPase_EvgS-ArcB-TorS-like"/>
    <property type="match status" value="1"/>
</dbReference>
<dbReference type="Gene3D" id="1.10.287.130">
    <property type="match status" value="1"/>
</dbReference>
<gene>
    <name evidence="14" type="ORF">PQ456_20265</name>
</gene>